<feature type="domain" description="Luciferase-like" evidence="2">
    <location>
        <begin position="140"/>
        <end position="291"/>
    </location>
</feature>
<dbReference type="Gene3D" id="3.20.20.30">
    <property type="entry name" value="Luciferase-like domain"/>
    <property type="match status" value="1"/>
</dbReference>
<dbReference type="InterPro" id="IPR019949">
    <property type="entry name" value="CmoO-like"/>
</dbReference>
<dbReference type="CDD" id="cd00347">
    <property type="entry name" value="Flavin_utilizing_monoxygenases"/>
    <property type="match status" value="1"/>
</dbReference>
<evidence type="ECO:0000313" key="4">
    <source>
        <dbReference type="Proteomes" id="UP000509222"/>
    </source>
</evidence>
<accession>A0A7H8QAB6</accession>
<dbReference type="PANTHER" id="PTHR30137:SF19">
    <property type="entry name" value="LUCIFERASE-LIKE MONOOXYGENASE"/>
    <property type="match status" value="1"/>
</dbReference>
<organism evidence="3 4">
    <name type="scientific">Planococcus glaciei</name>
    <dbReference type="NCBI Taxonomy" id="459472"/>
    <lineage>
        <taxon>Bacteria</taxon>
        <taxon>Bacillati</taxon>
        <taxon>Bacillota</taxon>
        <taxon>Bacilli</taxon>
        <taxon>Bacillales</taxon>
        <taxon>Caryophanaceae</taxon>
        <taxon>Planococcus</taxon>
    </lineage>
</organism>
<dbReference type="GO" id="GO:0005829">
    <property type="term" value="C:cytosol"/>
    <property type="evidence" value="ECO:0007669"/>
    <property type="project" value="TreeGrafter"/>
</dbReference>
<dbReference type="EMBL" id="CP051177">
    <property type="protein sequence ID" value="QKX50938.1"/>
    <property type="molecule type" value="Genomic_DNA"/>
</dbReference>
<evidence type="ECO:0000259" key="2">
    <source>
        <dbReference type="Pfam" id="PF00296"/>
    </source>
</evidence>
<reference evidence="4" key="1">
    <citation type="submission" date="2020-06" db="EMBL/GenBank/DDBJ databases">
        <title>Isolation of Planomicrobium glaciei.</title>
        <authorList>
            <person name="Malisova L."/>
            <person name="Safrankova R."/>
            <person name="Jakubu V."/>
            <person name="Spanelova P."/>
        </authorList>
    </citation>
    <scope>NUCLEOTIDE SEQUENCE [LARGE SCALE GENOMIC DNA]</scope>
    <source>
        <strain evidence="4">NRL-ATB46093</strain>
    </source>
</reference>
<evidence type="ECO:0000313" key="3">
    <source>
        <dbReference type="EMBL" id="QKX50938.1"/>
    </source>
</evidence>
<dbReference type="GO" id="GO:0016705">
    <property type="term" value="F:oxidoreductase activity, acting on paired donors, with incorporation or reduction of molecular oxygen"/>
    <property type="evidence" value="ECO:0007669"/>
    <property type="project" value="InterPro"/>
</dbReference>
<dbReference type="Pfam" id="PF00296">
    <property type="entry name" value="Bac_luciferase"/>
    <property type="match status" value="2"/>
</dbReference>
<proteinExistence type="predicted"/>
<dbReference type="InterPro" id="IPR036661">
    <property type="entry name" value="Luciferase-like_sf"/>
</dbReference>
<feature type="domain" description="Luciferase-like" evidence="2">
    <location>
        <begin position="15"/>
        <end position="111"/>
    </location>
</feature>
<dbReference type="SUPFAM" id="SSF51679">
    <property type="entry name" value="Bacterial luciferase-like"/>
    <property type="match status" value="1"/>
</dbReference>
<dbReference type="AlphaFoldDB" id="A0A7H8QAB6"/>
<name>A0A7H8QAB6_9BACL</name>
<evidence type="ECO:0000256" key="1">
    <source>
        <dbReference type="ARBA" id="ARBA00007789"/>
    </source>
</evidence>
<dbReference type="PANTHER" id="PTHR30137">
    <property type="entry name" value="LUCIFERASE-LIKE MONOOXYGENASE"/>
    <property type="match status" value="1"/>
</dbReference>
<comment type="similarity">
    <text evidence="1">To bacterial alkanal monooxygenase alpha and beta chains.</text>
</comment>
<dbReference type="NCBIfam" id="TIGR03558">
    <property type="entry name" value="oxido_grp_1"/>
    <property type="match status" value="1"/>
</dbReference>
<sequence>MFALNILDYSPIDEGSSAREALLQTTELAKLAESMGYKRFWVAEHHKVMSVAGSTPEMLMMHLAASTSSIRIGSGGVMLPHYSAYKVAENFRMLEALHPNRIDLGIGRSRSYLKVNQALNGNKQISYDQQIDDLQQYLTDSGELIATPVIETAPELWLLGTGGGSAELAAEKGTAYAYAHFARPAASGVEVVKTYRSSFRPSKLLDEPKVILAVFAVVAETAEEAEEIAKAFDLWLLFVESDMPPPYYPSIKTAKARGFSAREQEKVDKNRQRMIIGDAETVKAEIERVAEQFKADEVTIIPNISGAKNRMNGIRLLAEAFGLSKN</sequence>
<dbReference type="InterPro" id="IPR050766">
    <property type="entry name" value="Bact_Lucif_Oxidored"/>
</dbReference>
<dbReference type="InterPro" id="IPR011251">
    <property type="entry name" value="Luciferase-like_dom"/>
</dbReference>
<protein>
    <submittedName>
        <fullName evidence="3">LLM class flavin-dependent oxidoreductase</fullName>
    </submittedName>
</protein>
<gene>
    <name evidence="3" type="ORF">HF394_10275</name>
</gene>
<keyword evidence="4" id="KW-1185">Reference proteome</keyword>
<dbReference type="RefSeq" id="WP_036802073.1">
    <property type="nucleotide sequence ID" value="NZ_CP051177.1"/>
</dbReference>
<dbReference type="Proteomes" id="UP000509222">
    <property type="component" value="Chromosome"/>
</dbReference>